<dbReference type="InterPro" id="IPR036866">
    <property type="entry name" value="RibonucZ/Hydroxyglut_hydro"/>
</dbReference>
<feature type="domain" description="Metallo-beta-lactamase" evidence="1">
    <location>
        <begin position="7"/>
        <end position="179"/>
    </location>
</feature>
<keyword evidence="3" id="KW-1185">Reference proteome</keyword>
<protein>
    <submittedName>
        <fullName evidence="2">L-ascorbate metabolism protein UlaG (Beta-lactamase superfamily)</fullName>
    </submittedName>
</protein>
<dbReference type="SUPFAM" id="SSF56281">
    <property type="entry name" value="Metallo-hydrolase/oxidoreductase"/>
    <property type="match status" value="1"/>
</dbReference>
<dbReference type="PANTHER" id="PTHR43546:SF3">
    <property type="entry name" value="UPF0173 METAL-DEPENDENT HYDROLASE MJ1163"/>
    <property type="match status" value="1"/>
</dbReference>
<accession>A0A542YSP1</accession>
<organism evidence="2 3">
    <name type="scientific">Ornithinicoccus hortensis</name>
    <dbReference type="NCBI Taxonomy" id="82346"/>
    <lineage>
        <taxon>Bacteria</taxon>
        <taxon>Bacillati</taxon>
        <taxon>Actinomycetota</taxon>
        <taxon>Actinomycetes</taxon>
        <taxon>Micrococcales</taxon>
        <taxon>Intrasporangiaceae</taxon>
        <taxon>Ornithinicoccus</taxon>
    </lineage>
</organism>
<dbReference type="PANTHER" id="PTHR43546">
    <property type="entry name" value="UPF0173 METAL-DEPENDENT HYDROLASE MJ1163-RELATED"/>
    <property type="match status" value="1"/>
</dbReference>
<reference evidence="2 3" key="1">
    <citation type="submission" date="2019-06" db="EMBL/GenBank/DDBJ databases">
        <title>Sequencing the genomes of 1000 actinobacteria strains.</title>
        <authorList>
            <person name="Klenk H.-P."/>
        </authorList>
    </citation>
    <scope>NUCLEOTIDE SEQUENCE [LARGE SCALE GENOMIC DNA]</scope>
    <source>
        <strain evidence="2 3">DSM 12335</strain>
    </source>
</reference>
<dbReference type="AlphaFoldDB" id="A0A542YSP1"/>
<dbReference type="Gene3D" id="3.60.15.10">
    <property type="entry name" value="Ribonuclease Z/Hydroxyacylglutathione hydrolase-like"/>
    <property type="match status" value="1"/>
</dbReference>
<name>A0A542YSP1_9MICO</name>
<dbReference type="Proteomes" id="UP000319516">
    <property type="component" value="Unassembled WGS sequence"/>
</dbReference>
<dbReference type="SMART" id="SM00849">
    <property type="entry name" value="Lactamase_B"/>
    <property type="match status" value="1"/>
</dbReference>
<proteinExistence type="predicted"/>
<comment type="caution">
    <text evidence="2">The sequence shown here is derived from an EMBL/GenBank/DDBJ whole genome shotgun (WGS) entry which is preliminary data.</text>
</comment>
<dbReference type="EMBL" id="VFOP01000001">
    <property type="protein sequence ID" value="TQL50964.1"/>
    <property type="molecule type" value="Genomic_DNA"/>
</dbReference>
<evidence type="ECO:0000313" key="3">
    <source>
        <dbReference type="Proteomes" id="UP000319516"/>
    </source>
</evidence>
<dbReference type="InterPro" id="IPR001279">
    <property type="entry name" value="Metallo-B-lactamas"/>
</dbReference>
<evidence type="ECO:0000259" key="1">
    <source>
        <dbReference type="SMART" id="SM00849"/>
    </source>
</evidence>
<dbReference type="RefSeq" id="WP_141785024.1">
    <property type="nucleotide sequence ID" value="NZ_BAAAIK010000002.1"/>
</dbReference>
<sequence>MELTHLGHSCVLIEAADQRILIDPGTFSDFADVRELTAVLVTHQHPDHLDPARFGDLLAANPAAQAWLEPETAAQQQDAFGDRVNGMSSGGTVQVGTVSVTPVGDLHAVIHDYVPRIHNLGLVVRADGEPTVFHPGDALDADPGEVDVVLVPLMAPWSRVSDTVEFVRRVGASRAVPIHDGLLNDTGREMLLGHVRNFGAEGGLDVLDLRGAGATGL</sequence>
<gene>
    <name evidence="2" type="ORF">FB467_2091</name>
</gene>
<dbReference type="OrthoDB" id="3190691at2"/>
<evidence type="ECO:0000313" key="2">
    <source>
        <dbReference type="EMBL" id="TQL50964.1"/>
    </source>
</evidence>
<dbReference type="InterPro" id="IPR050114">
    <property type="entry name" value="UPF0173_UPF0282_UlaG_hydrolase"/>
</dbReference>
<dbReference type="Pfam" id="PF13483">
    <property type="entry name" value="Lactamase_B_3"/>
    <property type="match status" value="1"/>
</dbReference>